<name>A0AAZ3QC07_ONCTS</name>
<dbReference type="Gene3D" id="3.50.7.10">
    <property type="entry name" value="GroEL"/>
    <property type="match status" value="1"/>
</dbReference>
<reference evidence="2" key="1">
    <citation type="journal article" date="2018" name="PLoS ONE">
        <title>Chinook salmon (Oncorhynchus tshawytscha) genome and transcriptome.</title>
        <authorList>
            <person name="Christensen K.A."/>
            <person name="Leong J.S."/>
            <person name="Sakhrani D."/>
            <person name="Biagi C.A."/>
            <person name="Minkley D.R."/>
            <person name="Withler R.E."/>
            <person name="Rondeau E.B."/>
            <person name="Koop B.F."/>
            <person name="Devlin R.H."/>
        </authorList>
    </citation>
    <scope>NUCLEOTIDE SEQUENCE [LARGE SCALE GENOMIC DNA]</scope>
</reference>
<dbReference type="InterPro" id="IPR027413">
    <property type="entry name" value="GROEL-like_equatorial_sf"/>
</dbReference>
<keyword evidence="2" id="KW-1185">Reference proteome</keyword>
<dbReference type="InterPro" id="IPR027410">
    <property type="entry name" value="TCP-1-like_intermed_sf"/>
</dbReference>
<protein>
    <recommendedName>
        <fullName evidence="3">McKusick-Kaufman syndrome</fullName>
    </recommendedName>
</protein>
<gene>
    <name evidence="1" type="primary">MKKS</name>
</gene>
<proteinExistence type="predicted"/>
<dbReference type="GO" id="GO:0051082">
    <property type="term" value="F:unfolded protein binding"/>
    <property type="evidence" value="ECO:0007669"/>
    <property type="project" value="InterPro"/>
</dbReference>
<dbReference type="Proteomes" id="UP000694402">
    <property type="component" value="Unassembled WGS sequence"/>
</dbReference>
<dbReference type="PANTHER" id="PTHR46787">
    <property type="entry name" value="SYNDROMES PUTATIVE CHAPERONIN-RELATED"/>
    <property type="match status" value="1"/>
</dbReference>
<dbReference type="Gene3D" id="1.10.560.10">
    <property type="entry name" value="GroEL-like equatorial domain"/>
    <property type="match status" value="1"/>
</dbReference>
<accession>A0AAZ3QC07</accession>
<dbReference type="GO" id="GO:0005524">
    <property type="term" value="F:ATP binding"/>
    <property type="evidence" value="ECO:0007669"/>
    <property type="project" value="InterPro"/>
</dbReference>
<dbReference type="GO" id="GO:0005737">
    <property type="term" value="C:cytoplasm"/>
    <property type="evidence" value="ECO:0007669"/>
    <property type="project" value="TreeGrafter"/>
</dbReference>
<dbReference type="Pfam" id="PF00118">
    <property type="entry name" value="Cpn60_TCP1"/>
    <property type="match status" value="1"/>
</dbReference>
<dbReference type="AlphaFoldDB" id="A0AAZ3QC07"/>
<dbReference type="InterPro" id="IPR028790">
    <property type="entry name" value="MKKS"/>
</dbReference>
<dbReference type="PANTHER" id="PTHR46787:SF1">
    <property type="entry name" value="MOLECULAR CHAPERONE MKKS"/>
    <property type="match status" value="1"/>
</dbReference>
<dbReference type="Ensembl" id="ENSOTST00005143893.1">
    <property type="protein sequence ID" value="ENSOTSP00005126063.1"/>
    <property type="gene ID" value="ENSOTSG00005042229.2"/>
</dbReference>
<dbReference type="GeneTree" id="ENSGT00390000007214"/>
<dbReference type="InterPro" id="IPR002423">
    <property type="entry name" value="Cpn60/GroEL/TCP-1"/>
</dbReference>
<dbReference type="SUPFAM" id="SSF52029">
    <property type="entry name" value="GroEL apical domain-like"/>
    <property type="match status" value="1"/>
</dbReference>
<dbReference type="GO" id="GO:0051131">
    <property type="term" value="P:chaperone-mediated protein complex assembly"/>
    <property type="evidence" value="ECO:0007669"/>
    <property type="project" value="TreeGrafter"/>
</dbReference>
<dbReference type="GO" id="GO:0005634">
    <property type="term" value="C:nucleus"/>
    <property type="evidence" value="ECO:0007669"/>
    <property type="project" value="TreeGrafter"/>
</dbReference>
<sequence length="704" mass="74613">MSRVTKKASSVCTDSPLSMSEVCQKMTLMRQILTSCFGPNGRLKQVHNNVGGHVLTTSTSTSLLQAVSSSEPLLKLITASILNHLSRFSDCGLYTGILCFSLIDHVQKSGLRPSVAIKINKQLLEVCTSFLNQEDCGCKVNVDFNSCQSLVTLARSVISSKPACVLTEGEQQHISTLAVHAFLLTVPCGDTPGSPDRVRLGKTVTVSIEGQFVLDSAVFPGLLVNVPDMQLHPTDSERTRRGPGPFRLALFTVSLSGDLSEFGEGSLEVHSGAPDPEDLILDELLKLGEQAVTDQVEVFMCQRVIHPVLQHYLRRHGVLVVERLGIALIEPIVQMTGAQAVALYQTPIPPEAYGQVKGCCVRTVGSREMLHLLPPREPAPAVCTMVLCHRNDTMLNELKAVCQRAEHVLRLTLRDPVALLGGGCTETHMAAYISNKGTTEAAKAALSLGVSQSQYLLGLNGFCSSLEAVALALVHDGETGLVDLSYAHHWSVPQGEAIHSGTVPQGEAIHSGTVPQGEAIHSGTVLQGEAIHSGTVLQGEAIHSGTVAQGEAIHSGTVAQGEAIHSGTVAQGEAIHSGTVAQGEAIHSGTVPQGEAIHSGTVAQGEAIHSGTVPQGEAVQRGDGDEVPATCGCGLVERSARPGLEWTPLNTRYPSRSAPLVVGKDTPPQLRVLDSFTAKLNALQVAVEMANLVLDIRYVIQDVN</sequence>
<evidence type="ECO:0000313" key="1">
    <source>
        <dbReference type="Ensembl" id="ENSOTSP00005126063.1"/>
    </source>
</evidence>
<dbReference type="GO" id="GO:0060271">
    <property type="term" value="P:cilium assembly"/>
    <property type="evidence" value="ECO:0007669"/>
    <property type="project" value="InterPro"/>
</dbReference>
<evidence type="ECO:0008006" key="3">
    <source>
        <dbReference type="Google" id="ProtNLM"/>
    </source>
</evidence>
<dbReference type="GO" id="GO:0032502">
    <property type="term" value="P:developmental process"/>
    <property type="evidence" value="ECO:0007669"/>
    <property type="project" value="TreeGrafter"/>
</dbReference>
<reference evidence="1" key="2">
    <citation type="submission" date="2025-08" db="UniProtKB">
        <authorList>
            <consortium name="Ensembl"/>
        </authorList>
    </citation>
    <scope>IDENTIFICATION</scope>
</reference>
<dbReference type="InterPro" id="IPR027409">
    <property type="entry name" value="GroEL-like_apical_dom_sf"/>
</dbReference>
<organism evidence="1 2">
    <name type="scientific">Oncorhynchus tshawytscha</name>
    <name type="common">Chinook salmon</name>
    <name type="synonym">Salmo tshawytscha</name>
    <dbReference type="NCBI Taxonomy" id="74940"/>
    <lineage>
        <taxon>Eukaryota</taxon>
        <taxon>Metazoa</taxon>
        <taxon>Chordata</taxon>
        <taxon>Craniata</taxon>
        <taxon>Vertebrata</taxon>
        <taxon>Euteleostomi</taxon>
        <taxon>Actinopterygii</taxon>
        <taxon>Neopterygii</taxon>
        <taxon>Teleostei</taxon>
        <taxon>Protacanthopterygii</taxon>
        <taxon>Salmoniformes</taxon>
        <taxon>Salmonidae</taxon>
        <taxon>Salmoninae</taxon>
        <taxon>Oncorhynchus</taxon>
    </lineage>
</organism>
<dbReference type="Gene3D" id="3.30.260.10">
    <property type="entry name" value="TCP-1-like chaperonin intermediate domain"/>
    <property type="match status" value="1"/>
</dbReference>
<evidence type="ECO:0000313" key="2">
    <source>
        <dbReference type="Proteomes" id="UP000694402"/>
    </source>
</evidence>
<dbReference type="SUPFAM" id="SSF48592">
    <property type="entry name" value="GroEL equatorial domain-like"/>
    <property type="match status" value="1"/>
</dbReference>
<reference evidence="1" key="3">
    <citation type="submission" date="2025-09" db="UniProtKB">
        <authorList>
            <consortium name="Ensembl"/>
        </authorList>
    </citation>
    <scope>IDENTIFICATION</scope>
</reference>
<dbReference type="GO" id="GO:0006457">
    <property type="term" value="P:protein folding"/>
    <property type="evidence" value="ECO:0007669"/>
    <property type="project" value="InterPro"/>
</dbReference>
<dbReference type="GO" id="GO:1902636">
    <property type="term" value="C:kinociliary basal body"/>
    <property type="evidence" value="ECO:0007669"/>
    <property type="project" value="TreeGrafter"/>
</dbReference>